<dbReference type="Proteomes" id="UP000001654">
    <property type="component" value="Chromosome"/>
</dbReference>
<accession>D5BC07</accession>
<protein>
    <submittedName>
        <fullName evidence="4">Response regulator receiver domain-containing protein</fullName>
    </submittedName>
</protein>
<evidence type="ECO:0000313" key="4">
    <source>
        <dbReference type="EMBL" id="ADF52606.1"/>
    </source>
</evidence>
<dbReference type="eggNOG" id="COG2197">
    <property type="taxonomic scope" value="Bacteria"/>
</dbReference>
<dbReference type="InterPro" id="IPR011006">
    <property type="entry name" value="CheY-like_superfamily"/>
</dbReference>
<dbReference type="RefSeq" id="WP_013071707.1">
    <property type="nucleotide sequence ID" value="NC_014041.1"/>
</dbReference>
<evidence type="ECO:0000256" key="2">
    <source>
        <dbReference type="PROSITE-ProRule" id="PRU00169"/>
    </source>
</evidence>
<dbReference type="STRING" id="655815.ZPR_2282"/>
<evidence type="ECO:0000259" key="3">
    <source>
        <dbReference type="PROSITE" id="PS50110"/>
    </source>
</evidence>
<dbReference type="PROSITE" id="PS50110">
    <property type="entry name" value="RESPONSE_REGULATORY"/>
    <property type="match status" value="1"/>
</dbReference>
<dbReference type="PANTHER" id="PTHR44591">
    <property type="entry name" value="STRESS RESPONSE REGULATOR PROTEIN 1"/>
    <property type="match status" value="1"/>
</dbReference>
<dbReference type="SMART" id="SM00448">
    <property type="entry name" value="REC"/>
    <property type="match status" value="1"/>
</dbReference>
<gene>
    <name evidence="4" type="ordered locus">ZPR_2282</name>
</gene>
<dbReference type="Gene3D" id="3.40.50.2300">
    <property type="match status" value="1"/>
</dbReference>
<dbReference type="KEGG" id="zpr:ZPR_2282"/>
<keyword evidence="5" id="KW-1185">Reference proteome</keyword>
<keyword evidence="1 2" id="KW-0597">Phosphoprotein</keyword>
<dbReference type="OrthoDB" id="794741at2"/>
<dbReference type="EMBL" id="CP001650">
    <property type="protein sequence ID" value="ADF52606.1"/>
    <property type="molecule type" value="Genomic_DNA"/>
</dbReference>
<evidence type="ECO:0000313" key="5">
    <source>
        <dbReference type="Proteomes" id="UP000001654"/>
    </source>
</evidence>
<dbReference type="PANTHER" id="PTHR44591:SF3">
    <property type="entry name" value="RESPONSE REGULATORY DOMAIN-CONTAINING PROTEIN"/>
    <property type="match status" value="1"/>
</dbReference>
<dbReference type="InterPro" id="IPR001789">
    <property type="entry name" value="Sig_transdc_resp-reg_receiver"/>
</dbReference>
<proteinExistence type="predicted"/>
<sequence>MIKTALKILLVEDYEVDADLITMQIHKIVENPEIKLVDNVEDCKNKLHNFVPDVVLSDYNLPTCTGLDILKLVKEFDSSLPFIFVTGTIDDDELAANTILSGASGFILKKHMNNLGEKLKPLLKKVVFNMLEQEELREKIRRNKIAVNQIYQYLDEINAENEEQRLSLNKIRANIESITLEKNDAADA</sequence>
<feature type="modified residue" description="4-aspartylphosphate" evidence="2">
    <location>
        <position position="58"/>
    </location>
</feature>
<dbReference type="CDD" id="cd00156">
    <property type="entry name" value="REC"/>
    <property type="match status" value="1"/>
</dbReference>
<dbReference type="InterPro" id="IPR050595">
    <property type="entry name" value="Bact_response_regulator"/>
</dbReference>
<dbReference type="SUPFAM" id="SSF52172">
    <property type="entry name" value="CheY-like"/>
    <property type="match status" value="1"/>
</dbReference>
<dbReference type="AlphaFoldDB" id="D5BC07"/>
<dbReference type="HOGENOM" id="CLU_1452525_0_0_10"/>
<name>D5BC07_ZUNPS</name>
<dbReference type="Pfam" id="PF00072">
    <property type="entry name" value="Response_reg"/>
    <property type="match status" value="1"/>
</dbReference>
<evidence type="ECO:0000256" key="1">
    <source>
        <dbReference type="ARBA" id="ARBA00022553"/>
    </source>
</evidence>
<reference evidence="4 5" key="1">
    <citation type="journal article" date="2010" name="BMC Genomics">
        <title>The complete genome of Zunongwangia profunda SM-A87 reveals its adaptation to the deep-sea environment and ecological role in sedimentary organic nitrogen degradation.</title>
        <authorList>
            <person name="Qin Q.L."/>
            <person name="Zhang X.Y."/>
            <person name="Wang X.M."/>
            <person name="Liu G.M."/>
            <person name="Chen X.L."/>
            <person name="Xie B.B."/>
            <person name="Dang H.Y."/>
            <person name="Zhou B.C."/>
            <person name="Yu J."/>
            <person name="Zhang Y.Z."/>
        </authorList>
    </citation>
    <scope>NUCLEOTIDE SEQUENCE [LARGE SCALE GENOMIC DNA]</scope>
    <source>
        <strain evidence="5">DSM 18752 / CCTCC AB 206139 / SM-A87</strain>
    </source>
</reference>
<dbReference type="GO" id="GO:0000160">
    <property type="term" value="P:phosphorelay signal transduction system"/>
    <property type="evidence" value="ECO:0007669"/>
    <property type="project" value="InterPro"/>
</dbReference>
<feature type="domain" description="Response regulatory" evidence="3">
    <location>
        <begin position="7"/>
        <end position="124"/>
    </location>
</feature>
<organism evidence="4 5">
    <name type="scientific">Zunongwangia profunda (strain DSM 18752 / CCTCC AB 206139 / SM-A87)</name>
    <name type="common">Wangia profunda</name>
    <dbReference type="NCBI Taxonomy" id="655815"/>
    <lineage>
        <taxon>Bacteria</taxon>
        <taxon>Pseudomonadati</taxon>
        <taxon>Bacteroidota</taxon>
        <taxon>Flavobacteriia</taxon>
        <taxon>Flavobacteriales</taxon>
        <taxon>Flavobacteriaceae</taxon>
        <taxon>Zunongwangia</taxon>
    </lineage>
</organism>